<dbReference type="KEGG" id="saci:Sinac_1654"/>
<evidence type="ECO:0000313" key="2">
    <source>
        <dbReference type="Proteomes" id="UP000010798"/>
    </source>
</evidence>
<dbReference type="HOGENOM" id="CLU_1853887_0_0_0"/>
<dbReference type="AlphaFoldDB" id="L0D9W2"/>
<dbReference type="RefSeq" id="WP_015245202.1">
    <property type="nucleotide sequence ID" value="NC_019892.1"/>
</dbReference>
<protein>
    <submittedName>
        <fullName evidence="1">Uncharacterized protein</fullName>
    </submittedName>
</protein>
<dbReference type="EMBL" id="CP003364">
    <property type="protein sequence ID" value="AGA26032.1"/>
    <property type="molecule type" value="Genomic_DNA"/>
</dbReference>
<organism evidence="1 2">
    <name type="scientific">Singulisphaera acidiphila (strain ATCC BAA-1392 / DSM 18658 / VKM B-2454 / MOB10)</name>
    <dbReference type="NCBI Taxonomy" id="886293"/>
    <lineage>
        <taxon>Bacteria</taxon>
        <taxon>Pseudomonadati</taxon>
        <taxon>Planctomycetota</taxon>
        <taxon>Planctomycetia</taxon>
        <taxon>Isosphaerales</taxon>
        <taxon>Isosphaeraceae</taxon>
        <taxon>Singulisphaera</taxon>
    </lineage>
</organism>
<reference evidence="1 2" key="1">
    <citation type="submission" date="2012-02" db="EMBL/GenBank/DDBJ databases">
        <title>Complete sequence of chromosome of Singulisphaera acidiphila DSM 18658.</title>
        <authorList>
            <consortium name="US DOE Joint Genome Institute (JGI-PGF)"/>
            <person name="Lucas S."/>
            <person name="Copeland A."/>
            <person name="Lapidus A."/>
            <person name="Glavina del Rio T."/>
            <person name="Dalin E."/>
            <person name="Tice H."/>
            <person name="Bruce D."/>
            <person name="Goodwin L."/>
            <person name="Pitluck S."/>
            <person name="Peters L."/>
            <person name="Ovchinnikova G."/>
            <person name="Chertkov O."/>
            <person name="Kyrpides N."/>
            <person name="Mavromatis K."/>
            <person name="Ivanova N."/>
            <person name="Brettin T."/>
            <person name="Detter J.C."/>
            <person name="Han C."/>
            <person name="Larimer F."/>
            <person name="Land M."/>
            <person name="Hauser L."/>
            <person name="Markowitz V."/>
            <person name="Cheng J.-F."/>
            <person name="Hugenholtz P."/>
            <person name="Woyke T."/>
            <person name="Wu D."/>
            <person name="Tindall B."/>
            <person name="Pomrenke H."/>
            <person name="Brambilla E."/>
            <person name="Klenk H.-P."/>
            <person name="Eisen J.A."/>
        </authorList>
    </citation>
    <scope>NUCLEOTIDE SEQUENCE [LARGE SCALE GENOMIC DNA]</scope>
    <source>
        <strain evidence="2">ATCC BAA-1392 / DSM 18658 / VKM B-2454 / MOB10</strain>
    </source>
</reference>
<dbReference type="Proteomes" id="UP000010798">
    <property type="component" value="Chromosome"/>
</dbReference>
<sequence length="138" mass="14673">MIHVTTDHCEACPVAEGLPCYRDPGTCQRVAQPGQEAFRETIARHGKILAAQAVLATQSMGGVQPVTLERVSSPTRPTVAASTVLIARIKACPHWQASSECGCGVNRCAAGKGRDGKVSHQDCFECLQEARVADDEQA</sequence>
<keyword evidence="2" id="KW-1185">Reference proteome</keyword>
<gene>
    <name evidence="1" type="ordered locus">Sinac_1654</name>
</gene>
<proteinExistence type="predicted"/>
<evidence type="ECO:0000313" key="1">
    <source>
        <dbReference type="EMBL" id="AGA26032.1"/>
    </source>
</evidence>
<accession>L0D9W2</accession>
<dbReference type="STRING" id="886293.Sinac_1654"/>
<name>L0D9W2_SINAD</name>